<accession>A0A0L7QW05</accession>
<dbReference type="InterPro" id="IPR000182">
    <property type="entry name" value="GNAT_dom"/>
</dbReference>
<dbReference type="Proteomes" id="UP000053825">
    <property type="component" value="Unassembled WGS sequence"/>
</dbReference>
<name>A0A0L7QW05_9HYME</name>
<organism evidence="2 3">
    <name type="scientific">Habropoda laboriosa</name>
    <dbReference type="NCBI Taxonomy" id="597456"/>
    <lineage>
        <taxon>Eukaryota</taxon>
        <taxon>Metazoa</taxon>
        <taxon>Ecdysozoa</taxon>
        <taxon>Arthropoda</taxon>
        <taxon>Hexapoda</taxon>
        <taxon>Insecta</taxon>
        <taxon>Pterygota</taxon>
        <taxon>Neoptera</taxon>
        <taxon>Endopterygota</taxon>
        <taxon>Hymenoptera</taxon>
        <taxon>Apocrita</taxon>
        <taxon>Aculeata</taxon>
        <taxon>Apoidea</taxon>
        <taxon>Anthophila</taxon>
        <taxon>Apidae</taxon>
        <taxon>Habropoda</taxon>
    </lineage>
</organism>
<reference evidence="2 3" key="1">
    <citation type="submission" date="2015-07" db="EMBL/GenBank/DDBJ databases">
        <title>The genome of Habropoda laboriosa.</title>
        <authorList>
            <person name="Pan H."/>
            <person name="Kapheim K."/>
        </authorList>
    </citation>
    <scope>NUCLEOTIDE SEQUENCE [LARGE SCALE GENOMIC DNA]</scope>
    <source>
        <strain evidence="2">0110345459</strain>
    </source>
</reference>
<dbReference type="Gene3D" id="3.40.630.30">
    <property type="match status" value="1"/>
</dbReference>
<dbReference type="GO" id="GO:0008080">
    <property type="term" value="F:N-acetyltransferase activity"/>
    <property type="evidence" value="ECO:0007669"/>
    <property type="project" value="TreeGrafter"/>
</dbReference>
<dbReference type="SUPFAM" id="SSF55729">
    <property type="entry name" value="Acyl-CoA N-acyltransferases (Nat)"/>
    <property type="match status" value="1"/>
</dbReference>
<dbReference type="EMBL" id="KQ414721">
    <property type="protein sequence ID" value="KOC62775.1"/>
    <property type="molecule type" value="Genomic_DNA"/>
</dbReference>
<proteinExistence type="predicted"/>
<dbReference type="AlphaFoldDB" id="A0A0L7QW05"/>
<evidence type="ECO:0000313" key="3">
    <source>
        <dbReference type="Proteomes" id="UP000053825"/>
    </source>
</evidence>
<dbReference type="InterPro" id="IPR016181">
    <property type="entry name" value="Acyl_CoA_acyltransferase"/>
</dbReference>
<evidence type="ECO:0000259" key="1">
    <source>
        <dbReference type="Pfam" id="PF00583"/>
    </source>
</evidence>
<dbReference type="Pfam" id="PF00583">
    <property type="entry name" value="Acetyltransf_1"/>
    <property type="match status" value="1"/>
</dbReference>
<gene>
    <name evidence="2" type="ORF">WH47_03759</name>
</gene>
<dbReference type="PANTHER" id="PTHR20905">
    <property type="entry name" value="N-ACETYLTRANSFERASE-RELATED"/>
    <property type="match status" value="1"/>
</dbReference>
<dbReference type="OrthoDB" id="8113373at2759"/>
<evidence type="ECO:0000313" key="2">
    <source>
        <dbReference type="EMBL" id="KOC62775.1"/>
    </source>
</evidence>
<feature type="domain" description="N-acetyltransferase" evidence="1">
    <location>
        <begin position="155"/>
        <end position="210"/>
    </location>
</feature>
<keyword evidence="3" id="KW-1185">Reference proteome</keyword>
<dbReference type="STRING" id="597456.A0A0L7QW05"/>
<protein>
    <recommendedName>
        <fullName evidence="1">N-acetyltransferase domain-containing protein</fullName>
    </recommendedName>
</protein>
<sequence length="246" mass="27786">MSQVCKLPTKRSGPPKVWKVVELKKKNEEKPIKFTIQEIPEDRYEEVVEHMCTYFIADEPMCKCINGQNDPEYVDGFRQLWRECLKDGLAVAAFTDHPNGGKPILAGVNVLTLTFEGKETDPNTVKSKQGRILMEVLTNLCKKANVFDKYGVNKYMNAYGLSVHPSYRGAALGAYLLNTRVDIGREYNIAVTSTGFTSPISQKLAERCGFETLVEENYEDMVHEDGSPYFPGIESKSLKIMARRLD</sequence>
<dbReference type="PANTHER" id="PTHR20905:SF32">
    <property type="entry name" value="ARYLALKYLAMINE N-ACETYLTRANSFERASE-LIKE 7, ISOFORM A"/>
    <property type="match status" value="1"/>
</dbReference>